<sequence>SDELLHHLAISVGLEIGTALGGSRLTTATLNALVSQFVSALMVEAPYPSPEWFRAMVEAVMSRATTEMALDVPEEVRDEVDARVVEGVEALIQYILVELEEKRESTREGRQQKNLLRKQLWGDLLSVVAIGLEESFWDRYAGAKVALYRSNRSETHDGQSSNAEVRVPSPNAEVRGAMRSPSPRVVSDGDGESQGVVPVETGPSNAREPEGAPVVSATPKLGSESDPTIRTPWLTASRAATVAGGHVSGQPDSAKGELPRVGRVSPQAESAPEQPKDEPAPGSGQVSRRGPSGGVGDALTEASLEKIRKAVKAAKAPPGAPIRLGGTEILSSFRVFYKNQALINGWSEVHEFYWLSLNIETKLWLQISGVKLNLLPNPLSRACYGQAAAFIWSSLERRFGADKEIEKLQAESLTLSQRPSEKLLAYLGRVNDYRARSHYANLTRKDSQWIAAARSGIRDPLMRRLSYLPVDPNIRESSADEIAPIGEWEAWLISMEQLTMNEGDATQQGASQDEAVTVFETQAGPPGAQGAAKGAGRRRERCSPFAGKCYGCQEFGHRIADCPQRKKSAGVDKEEKAGRSAEAAAAEPGGPVDDAEKSPPGEDKTKPRESEDCTVQTASYAVDCYTVPIASYAVDCHHAKQSAGNDSVRSYAITEADSPPVLLLDFGGHRQEGLVDTGSATSLVDLDTAKHLCQLGHAVWTPTRLRVTVKYADAREEVARGEVILRATVNGSVCYLPCLVVERLGRSIILGRRSLKLLGTELKFRQDSEAERCSLREAFKAAGETVSPPDAEANCGSVDIAEAVECYTTNGELFVDDQREPSHPEKGQHIGRDVVDRKLRPILSEAVEAGVGEKTPDEFISQALQDISELGELPVAEGYALRLKKLESDDAEPAEEGQEYRFLASWQVRQAGSTGSAVWNSASLIHRLQQQEREEFQKNCDYYVAKGFWKEKTPDHGLAAAQNADSSLMGVIFPVRQDPNKSTAVRPVCDLRQANLVSPPVSNTQLTTSDATMRLRSRLQPSQVVAQYDLQKAFYSVEVDITNPHGQSVPLELSVGGAVYETRRLVFGLSCGPLILNTTQRIDLMVAEAAYRAFYGDDKANPPPNVVVVMDDFLLSGSEVSVKRFESLLLCCWQKTGFRCPDDKRTRWNESCAVRWLGGYWKWSAQKGELSLSRPEVSFVKDFPQAKSSVSLSKRQVFKYGGQFIGISCGVGETLARSHADCARVLASRTEAWDRKGGEWVKEAWLHLSLACRYWDRAREEEDQALPLYSGVKSLRAEIDASGVGFGYVWKDGSDGQVLACAARIQSRSMSVGSWHVNRRELYAIAWCLQRLEDCLSFFPLVTSVQLLSDSSVAVKQSDVWTVPRCKSVERKAILRLRGVICDTVHALAVRSPAVNVVTGHISGAQNHITDALSRTAITKKFVSVSQWLRVDDSEEVSVECQYVAVHSWLYEGDAGSLALPSYRAWLTARDAFDAWLGRVRSEADDAPFRDWMVLQQAGDDFCKAQCDRADADGFVEAEGMEYGYLVDDLGLVYRLRPPSGKDVEDGPRRQLVLPKSITGEFALAVHQQCGHGGVAATTATIYQAAWAKHLHKAVKKALRGCLNCQLTRDGGRVQIRMGACKMPRRCFEVMGADLFGPLKRPTALPDERRVKIRGVEQPKEPSHFILTLVDRLSSYTFYRLIPDGKSETIVSELELIFLSIGRFPRELWVDNAQSFVGSVALSAFCLSVGTSLRCIPSYTPSVGGWWERHHRELGSTLRSEAGGYGGSSD</sequence>
<feature type="non-terminal residue" evidence="9">
    <location>
        <position position="1"/>
    </location>
</feature>
<dbReference type="Proteomes" id="UP000541610">
    <property type="component" value="Unassembled WGS sequence"/>
</dbReference>
<dbReference type="GO" id="GO:0015074">
    <property type="term" value="P:DNA integration"/>
    <property type="evidence" value="ECO:0007669"/>
    <property type="project" value="InterPro"/>
</dbReference>
<dbReference type="InterPro" id="IPR021109">
    <property type="entry name" value="Peptidase_aspartic_dom_sf"/>
</dbReference>
<accession>A0A7J6N6V1</accession>
<keyword evidence="5" id="KW-0863">Zinc-finger</keyword>
<evidence type="ECO:0000256" key="5">
    <source>
        <dbReference type="PROSITE-ProRule" id="PRU00047"/>
    </source>
</evidence>
<keyword evidence="4" id="KW-0255">Endonuclease</keyword>
<dbReference type="GO" id="GO:0004519">
    <property type="term" value="F:endonuclease activity"/>
    <property type="evidence" value="ECO:0007669"/>
    <property type="project" value="UniProtKB-KW"/>
</dbReference>
<feature type="domain" description="Integrase catalytic" evidence="8">
    <location>
        <begin position="1638"/>
        <end position="1770"/>
    </location>
</feature>
<keyword evidence="1" id="KW-0808">Transferase</keyword>
<keyword evidence="4" id="KW-0378">Hydrolase</keyword>
<dbReference type="PROSITE" id="PS50158">
    <property type="entry name" value="ZF_CCHC"/>
    <property type="match status" value="1"/>
</dbReference>
<dbReference type="SUPFAM" id="SSF56672">
    <property type="entry name" value="DNA/RNA polymerases"/>
    <property type="match status" value="1"/>
</dbReference>
<dbReference type="GO" id="GO:0003676">
    <property type="term" value="F:nucleic acid binding"/>
    <property type="evidence" value="ECO:0007669"/>
    <property type="project" value="InterPro"/>
</dbReference>
<keyword evidence="5" id="KW-0862">Zinc</keyword>
<keyword evidence="2" id="KW-0548">Nucleotidyltransferase</keyword>
<evidence type="ECO:0000259" key="7">
    <source>
        <dbReference type="PROSITE" id="PS50158"/>
    </source>
</evidence>
<dbReference type="InterPro" id="IPR041588">
    <property type="entry name" value="Integrase_H2C2"/>
</dbReference>
<organism evidence="9 10">
    <name type="scientific">Perkinsus olseni</name>
    <name type="common">Perkinsus atlanticus</name>
    <dbReference type="NCBI Taxonomy" id="32597"/>
    <lineage>
        <taxon>Eukaryota</taxon>
        <taxon>Sar</taxon>
        <taxon>Alveolata</taxon>
        <taxon>Perkinsozoa</taxon>
        <taxon>Perkinsea</taxon>
        <taxon>Perkinsida</taxon>
        <taxon>Perkinsidae</taxon>
        <taxon>Perkinsus</taxon>
    </lineage>
</organism>
<feature type="region of interest" description="Disordered" evidence="6">
    <location>
        <begin position="242"/>
        <end position="297"/>
    </location>
</feature>
<feature type="region of interest" description="Disordered" evidence="6">
    <location>
        <begin position="153"/>
        <end position="230"/>
    </location>
</feature>
<dbReference type="OrthoDB" id="442553at2759"/>
<reference evidence="9 10" key="1">
    <citation type="submission" date="2020-04" db="EMBL/GenBank/DDBJ databases">
        <title>Perkinsus olseni comparative genomics.</title>
        <authorList>
            <person name="Bogema D.R."/>
        </authorList>
    </citation>
    <scope>NUCLEOTIDE SEQUENCE [LARGE SCALE GENOMIC DNA]</scope>
    <source>
        <strain evidence="9">00978-12</strain>
    </source>
</reference>
<evidence type="ECO:0000256" key="4">
    <source>
        <dbReference type="ARBA" id="ARBA00022759"/>
    </source>
</evidence>
<protein>
    <submittedName>
        <fullName evidence="9">Uncharacterized protein</fullName>
    </submittedName>
</protein>
<evidence type="ECO:0000256" key="6">
    <source>
        <dbReference type="SAM" id="MobiDB-lite"/>
    </source>
</evidence>
<feature type="compositionally biased region" description="Basic and acidic residues" evidence="6">
    <location>
        <begin position="594"/>
        <end position="611"/>
    </location>
</feature>
<gene>
    <name evidence="9" type="ORF">FOZ60_014786</name>
</gene>
<evidence type="ECO:0000313" key="10">
    <source>
        <dbReference type="Proteomes" id="UP000541610"/>
    </source>
</evidence>
<dbReference type="InterPro" id="IPR036397">
    <property type="entry name" value="RNaseH_sf"/>
</dbReference>
<keyword evidence="5" id="KW-0479">Metal-binding</keyword>
<dbReference type="InterPro" id="IPR043502">
    <property type="entry name" value="DNA/RNA_pol_sf"/>
</dbReference>
<comment type="caution">
    <text evidence="9">The sequence shown here is derived from an EMBL/GenBank/DDBJ whole genome shotgun (WGS) entry which is preliminary data.</text>
</comment>
<dbReference type="InterPro" id="IPR001584">
    <property type="entry name" value="Integrase_cat-core"/>
</dbReference>
<dbReference type="PANTHER" id="PTHR37984:SF5">
    <property type="entry name" value="PROTEIN NYNRIN-LIKE"/>
    <property type="match status" value="1"/>
</dbReference>
<dbReference type="SMART" id="SM00343">
    <property type="entry name" value="ZnF_C2HC"/>
    <property type="match status" value="1"/>
</dbReference>
<dbReference type="PROSITE" id="PS50994">
    <property type="entry name" value="INTEGRASE"/>
    <property type="match status" value="1"/>
</dbReference>
<evidence type="ECO:0000259" key="8">
    <source>
        <dbReference type="PROSITE" id="PS50994"/>
    </source>
</evidence>
<dbReference type="CDD" id="cd00303">
    <property type="entry name" value="retropepsin_like"/>
    <property type="match status" value="1"/>
</dbReference>
<dbReference type="InterPro" id="IPR001878">
    <property type="entry name" value="Znf_CCHC"/>
</dbReference>
<dbReference type="InterPro" id="IPR050951">
    <property type="entry name" value="Retrovirus_Pol_polyprotein"/>
</dbReference>
<feature type="domain" description="CCHC-type" evidence="7">
    <location>
        <begin position="548"/>
        <end position="564"/>
    </location>
</feature>
<evidence type="ECO:0000256" key="2">
    <source>
        <dbReference type="ARBA" id="ARBA00022695"/>
    </source>
</evidence>
<evidence type="ECO:0000256" key="1">
    <source>
        <dbReference type="ARBA" id="ARBA00022679"/>
    </source>
</evidence>
<dbReference type="GO" id="GO:0016779">
    <property type="term" value="F:nucleotidyltransferase activity"/>
    <property type="evidence" value="ECO:0007669"/>
    <property type="project" value="UniProtKB-KW"/>
</dbReference>
<dbReference type="GO" id="GO:0008270">
    <property type="term" value="F:zinc ion binding"/>
    <property type="evidence" value="ECO:0007669"/>
    <property type="project" value="UniProtKB-KW"/>
</dbReference>
<feature type="region of interest" description="Disordered" evidence="6">
    <location>
        <begin position="564"/>
        <end position="612"/>
    </location>
</feature>
<name>A0A7J6N6V1_PEROL</name>
<proteinExistence type="predicted"/>
<dbReference type="Gene3D" id="1.10.340.70">
    <property type="match status" value="1"/>
</dbReference>
<dbReference type="EMBL" id="JABANP010000707">
    <property type="protein sequence ID" value="KAF4679649.1"/>
    <property type="molecule type" value="Genomic_DNA"/>
</dbReference>
<dbReference type="SUPFAM" id="SSF53098">
    <property type="entry name" value="Ribonuclease H-like"/>
    <property type="match status" value="1"/>
</dbReference>
<dbReference type="InterPro" id="IPR012337">
    <property type="entry name" value="RNaseH-like_sf"/>
</dbReference>
<dbReference type="Pfam" id="PF17921">
    <property type="entry name" value="Integrase_H2C2"/>
    <property type="match status" value="1"/>
</dbReference>
<evidence type="ECO:0000313" key="9">
    <source>
        <dbReference type="EMBL" id="KAF4679649.1"/>
    </source>
</evidence>
<evidence type="ECO:0000256" key="3">
    <source>
        <dbReference type="ARBA" id="ARBA00022722"/>
    </source>
</evidence>
<feature type="compositionally biased region" description="Basic and acidic residues" evidence="6">
    <location>
        <begin position="564"/>
        <end position="579"/>
    </location>
</feature>
<dbReference type="SUPFAM" id="SSF50630">
    <property type="entry name" value="Acid proteases"/>
    <property type="match status" value="1"/>
</dbReference>
<keyword evidence="3" id="KW-0540">Nuclease</keyword>
<dbReference type="PANTHER" id="PTHR37984">
    <property type="entry name" value="PROTEIN CBG26694"/>
    <property type="match status" value="1"/>
</dbReference>
<dbReference type="Gene3D" id="3.30.420.10">
    <property type="entry name" value="Ribonuclease H-like superfamily/Ribonuclease H"/>
    <property type="match status" value="2"/>
</dbReference>